<feature type="chain" id="PRO_5038898943" evidence="1">
    <location>
        <begin position="24"/>
        <end position="147"/>
    </location>
</feature>
<evidence type="ECO:0000313" key="4">
    <source>
        <dbReference type="Proteomes" id="UP000807542"/>
    </source>
</evidence>
<keyword evidence="5" id="KW-1185">Reference proteome</keyword>
<proteinExistence type="predicted"/>
<sequence>MKKLLFTSVTGLIFITTSSYSFANHPSPNVNEQAALTKPFTPKQVCKAAISTIFGKPTNIIKVKNSSDDIYHLSYVRPDDKKLWKFKCKLSGNNIIWTEEGYESDRWLGKGTVDSLVNFTINGKTLEITEIYSDNSTNKESFQLNKL</sequence>
<evidence type="ECO:0000313" key="2">
    <source>
        <dbReference type="EMBL" id="MBK5071555.1"/>
    </source>
</evidence>
<feature type="signal peptide" evidence="1">
    <location>
        <begin position="1"/>
        <end position="23"/>
    </location>
</feature>
<evidence type="ECO:0000313" key="5">
    <source>
        <dbReference type="Proteomes" id="UP001296969"/>
    </source>
</evidence>
<evidence type="ECO:0000256" key="1">
    <source>
        <dbReference type="SAM" id="SignalP"/>
    </source>
</evidence>
<name>A0A9D7AF67_9GAMM</name>
<dbReference type="AlphaFoldDB" id="A0A9D7AF67"/>
<keyword evidence="1" id="KW-0732">Signal</keyword>
<dbReference type="RefSeq" id="WP_228396901.1">
    <property type="nucleotide sequence ID" value="NZ_JADRCP010000001.1"/>
</dbReference>
<dbReference type="EMBL" id="JADRCQ010000001">
    <property type="protein sequence ID" value="MBK5071555.1"/>
    <property type="molecule type" value="Genomic_DNA"/>
</dbReference>
<dbReference type="EMBL" id="JADRCP010000001">
    <property type="protein sequence ID" value="MBK5174864.1"/>
    <property type="molecule type" value="Genomic_DNA"/>
</dbReference>
<comment type="caution">
    <text evidence="3">The sequence shown here is derived from an EMBL/GenBank/DDBJ whole genome shotgun (WGS) entry which is preliminary data.</text>
</comment>
<protein>
    <submittedName>
        <fullName evidence="3">Uncharacterized protein</fullName>
    </submittedName>
</protein>
<accession>A0A9D7AF67</accession>
<organism evidence="3 4">
    <name type="scientific">Limnobaculum xujianqingii</name>
    <dbReference type="NCBI Taxonomy" id="2738837"/>
    <lineage>
        <taxon>Bacteria</taxon>
        <taxon>Pseudomonadati</taxon>
        <taxon>Pseudomonadota</taxon>
        <taxon>Gammaproteobacteria</taxon>
        <taxon>Enterobacterales</taxon>
        <taxon>Budviciaceae</taxon>
        <taxon>Limnobaculum</taxon>
    </lineage>
</organism>
<reference evidence="3 5" key="1">
    <citation type="submission" date="2020-11" db="EMBL/GenBank/DDBJ databases">
        <title>Insectihabitans protaetiae gen. nov. sp. nov. and Insectihabitans allomyrinae sp. nov., isolated from larvae of Protaetia brevitarsis seulensis and Allomyrina dichotoma, respectively.</title>
        <authorList>
            <person name="Lee S.D."/>
            <person name="Byeon Y.-S."/>
            <person name="Kim S.-M."/>
            <person name="Yang H.L."/>
            <person name="Kim I.S."/>
        </authorList>
    </citation>
    <scope>NUCLEOTIDE SEQUENCE</scope>
    <source>
        <strain evidence="3">CWB-B4</strain>
        <strain evidence="2 5">CWB-B43</strain>
    </source>
</reference>
<dbReference type="Proteomes" id="UP001296969">
    <property type="component" value="Unassembled WGS sequence"/>
</dbReference>
<evidence type="ECO:0000313" key="3">
    <source>
        <dbReference type="EMBL" id="MBK5174864.1"/>
    </source>
</evidence>
<gene>
    <name evidence="3" type="ORF">I2492_00810</name>
    <name evidence="2" type="ORF">I2493_00810</name>
</gene>
<dbReference type="Proteomes" id="UP000807542">
    <property type="component" value="Unassembled WGS sequence"/>
</dbReference>